<dbReference type="Gene3D" id="3.90.1490.10">
    <property type="entry name" value="putative n-type atp pyrophosphatase, domain 2"/>
    <property type="match status" value="1"/>
</dbReference>
<dbReference type="RefSeq" id="WP_109617249.1">
    <property type="nucleotide sequence ID" value="NZ_QGDO01000002.1"/>
</dbReference>
<dbReference type="CDD" id="cd01994">
    <property type="entry name" value="AANH_PF0828-like"/>
    <property type="match status" value="1"/>
</dbReference>
<keyword evidence="3" id="KW-1185">Reference proteome</keyword>
<dbReference type="PANTHER" id="PTHR12196:SF2">
    <property type="entry name" value="DIPHTHINE--AMMONIA LIGASE"/>
    <property type="match status" value="1"/>
</dbReference>
<dbReference type="PANTHER" id="PTHR12196">
    <property type="entry name" value="DOMAIN OF UNKNOWN FUNCTION 71 DUF71 -CONTAINING PROTEIN"/>
    <property type="match status" value="1"/>
</dbReference>
<dbReference type="InterPro" id="IPR014729">
    <property type="entry name" value="Rossmann-like_a/b/a_fold"/>
</dbReference>
<dbReference type="OrthoDB" id="3572539at2"/>
<accession>A0A315ZCL7</accession>
<organism evidence="2 3">
    <name type="scientific">Sediminitomix flava</name>
    <dbReference type="NCBI Taxonomy" id="379075"/>
    <lineage>
        <taxon>Bacteria</taxon>
        <taxon>Pseudomonadati</taxon>
        <taxon>Bacteroidota</taxon>
        <taxon>Cytophagia</taxon>
        <taxon>Cytophagales</taxon>
        <taxon>Flammeovirgaceae</taxon>
        <taxon>Sediminitomix</taxon>
    </lineage>
</organism>
<dbReference type="Pfam" id="PF01902">
    <property type="entry name" value="Diphthami_syn_2"/>
    <property type="match status" value="1"/>
</dbReference>
<evidence type="ECO:0000313" key="3">
    <source>
        <dbReference type="Proteomes" id="UP000245535"/>
    </source>
</evidence>
<dbReference type="EMBL" id="QGDO01000002">
    <property type="protein sequence ID" value="PWJ43042.1"/>
    <property type="molecule type" value="Genomic_DNA"/>
</dbReference>
<evidence type="ECO:0000313" key="2">
    <source>
        <dbReference type="EMBL" id="PWJ43042.1"/>
    </source>
</evidence>
<gene>
    <name evidence="2" type="ORF">BC781_102590</name>
</gene>
<proteinExistence type="predicted"/>
<dbReference type="AlphaFoldDB" id="A0A315ZCL7"/>
<sequence length="214" mass="24250">MELISSWSGGKDSCFALMQAVKEGHELKVLLNMMNENGKISRSHGLTPYLLNQQASAINKPLKAVPASWAEYEKNYIKTLQELKAEHDVNAVVFGDIDLEPHREWEEKVCNAASLEALLPLWQQSRKELVFQMIDSGIKAIITSCNTTMGEKFLGREITKELVAELEEMGIDACGENGEYHTVVVDCPLFSKPVELPEYTKVQHQDYCFLQWEK</sequence>
<dbReference type="Gene3D" id="3.40.50.620">
    <property type="entry name" value="HUPs"/>
    <property type="match status" value="1"/>
</dbReference>
<dbReference type="PIRSF" id="PIRSF039123">
    <property type="entry name" value="Diphthamide_synthase"/>
    <property type="match status" value="1"/>
</dbReference>
<comment type="caution">
    <text evidence="2">The sequence shown here is derived from an EMBL/GenBank/DDBJ whole genome shotgun (WGS) entry which is preliminary data.</text>
</comment>
<dbReference type="GO" id="GO:0017183">
    <property type="term" value="P:protein histidyl modification to diphthamide"/>
    <property type="evidence" value="ECO:0007669"/>
    <property type="project" value="TreeGrafter"/>
</dbReference>
<dbReference type="GO" id="GO:0017178">
    <property type="term" value="F:diphthine-ammonia ligase activity"/>
    <property type="evidence" value="ECO:0007669"/>
    <property type="project" value="TreeGrafter"/>
</dbReference>
<name>A0A315ZCL7_SEDFL</name>
<dbReference type="InterPro" id="IPR030662">
    <property type="entry name" value="DPH6/MJ0570"/>
</dbReference>
<protein>
    <submittedName>
        <fullName evidence="2">Uncharacterized protein (TIGR00290 family)</fullName>
    </submittedName>
</protein>
<dbReference type="SUPFAM" id="SSF52402">
    <property type="entry name" value="Adenine nucleotide alpha hydrolases-like"/>
    <property type="match status" value="1"/>
</dbReference>
<evidence type="ECO:0000259" key="1">
    <source>
        <dbReference type="Pfam" id="PF01902"/>
    </source>
</evidence>
<dbReference type="Proteomes" id="UP000245535">
    <property type="component" value="Unassembled WGS sequence"/>
</dbReference>
<dbReference type="InterPro" id="IPR002761">
    <property type="entry name" value="Diphthami_syn_dom"/>
</dbReference>
<dbReference type="NCBIfam" id="TIGR00290">
    <property type="entry name" value="MJ0570_dom"/>
    <property type="match status" value="1"/>
</dbReference>
<feature type="domain" description="Diphthamide synthase" evidence="1">
    <location>
        <begin position="2"/>
        <end position="213"/>
    </location>
</feature>
<reference evidence="2 3" key="1">
    <citation type="submission" date="2018-03" db="EMBL/GenBank/DDBJ databases">
        <title>Genomic Encyclopedia of Archaeal and Bacterial Type Strains, Phase II (KMG-II): from individual species to whole genera.</title>
        <authorList>
            <person name="Goeker M."/>
        </authorList>
    </citation>
    <scope>NUCLEOTIDE SEQUENCE [LARGE SCALE GENOMIC DNA]</scope>
    <source>
        <strain evidence="2 3">DSM 28229</strain>
    </source>
</reference>